<organism evidence="6 7">
    <name type="scientific">Limnovirga soli</name>
    <dbReference type="NCBI Taxonomy" id="2656915"/>
    <lineage>
        <taxon>Bacteria</taxon>
        <taxon>Pseudomonadati</taxon>
        <taxon>Bacteroidota</taxon>
        <taxon>Chitinophagia</taxon>
        <taxon>Chitinophagales</taxon>
        <taxon>Chitinophagaceae</taxon>
        <taxon>Limnovirga</taxon>
    </lineage>
</organism>
<dbReference type="Pfam" id="PF18962">
    <property type="entry name" value="Por_Secre_tail"/>
    <property type="match status" value="1"/>
</dbReference>
<comment type="caution">
    <text evidence="6">The sequence shown here is derived from an EMBL/GenBank/DDBJ whole genome shotgun (WGS) entry which is preliminary data.</text>
</comment>
<protein>
    <submittedName>
        <fullName evidence="6">T9SS type A sorting domain-containing protein</fullName>
    </submittedName>
</protein>
<keyword evidence="4" id="KW-0732">Signal</keyword>
<feature type="domain" description="Secretion system C-terminal sorting" evidence="5">
    <location>
        <begin position="386"/>
        <end position="459"/>
    </location>
</feature>
<dbReference type="InterPro" id="IPR007346">
    <property type="entry name" value="Endonuclease-I"/>
</dbReference>
<feature type="signal peptide" evidence="4">
    <location>
        <begin position="1"/>
        <end position="19"/>
    </location>
</feature>
<evidence type="ECO:0000256" key="2">
    <source>
        <dbReference type="ARBA" id="ARBA00022722"/>
    </source>
</evidence>
<evidence type="ECO:0000313" key="6">
    <source>
        <dbReference type="EMBL" id="NNV55272.1"/>
    </source>
</evidence>
<dbReference type="Proteomes" id="UP000598971">
    <property type="component" value="Unassembled WGS sequence"/>
</dbReference>
<evidence type="ECO:0000256" key="3">
    <source>
        <dbReference type="ARBA" id="ARBA00022801"/>
    </source>
</evidence>
<dbReference type="GO" id="GO:0004518">
    <property type="term" value="F:nuclease activity"/>
    <property type="evidence" value="ECO:0007669"/>
    <property type="project" value="UniProtKB-KW"/>
</dbReference>
<dbReference type="Pfam" id="PF04231">
    <property type="entry name" value="Endonuclease_1"/>
    <property type="match status" value="1"/>
</dbReference>
<dbReference type="PANTHER" id="PTHR33607:SF2">
    <property type="entry name" value="ENDONUCLEASE-1"/>
    <property type="match status" value="1"/>
</dbReference>
<dbReference type="SUPFAM" id="SSF54060">
    <property type="entry name" value="His-Me finger endonucleases"/>
    <property type="match status" value="1"/>
</dbReference>
<dbReference type="InterPro" id="IPR026444">
    <property type="entry name" value="Secre_tail"/>
</dbReference>
<feature type="chain" id="PRO_5035227112" evidence="4">
    <location>
        <begin position="20"/>
        <end position="461"/>
    </location>
</feature>
<dbReference type="NCBIfam" id="TIGR04183">
    <property type="entry name" value="Por_Secre_tail"/>
    <property type="match status" value="1"/>
</dbReference>
<keyword evidence="2" id="KW-0540">Nuclease</keyword>
<dbReference type="AlphaFoldDB" id="A0A8J8FD46"/>
<keyword evidence="7" id="KW-1185">Reference proteome</keyword>
<gene>
    <name evidence="6" type="ORF">GD597_07370</name>
</gene>
<reference evidence="6" key="1">
    <citation type="submission" date="2019-10" db="EMBL/GenBank/DDBJ databases">
        <title>Draft genome sequence of Panacibacter sp. KCS-6.</title>
        <authorList>
            <person name="Yim K.J."/>
        </authorList>
    </citation>
    <scope>NUCLEOTIDE SEQUENCE</scope>
    <source>
        <strain evidence="6">KCS-6</strain>
    </source>
</reference>
<proteinExistence type="inferred from homology"/>
<evidence type="ECO:0000313" key="7">
    <source>
        <dbReference type="Proteomes" id="UP000598971"/>
    </source>
</evidence>
<dbReference type="EMBL" id="WHPF01000005">
    <property type="protein sequence ID" value="NNV55272.1"/>
    <property type="molecule type" value="Genomic_DNA"/>
</dbReference>
<dbReference type="RefSeq" id="WP_171607206.1">
    <property type="nucleotide sequence ID" value="NZ_WHPF01000005.1"/>
</dbReference>
<keyword evidence="3" id="KW-0378">Hydrolase</keyword>
<dbReference type="PANTHER" id="PTHR33607">
    <property type="entry name" value="ENDONUCLEASE-1"/>
    <property type="match status" value="1"/>
</dbReference>
<name>A0A8J8FD46_9BACT</name>
<dbReference type="InterPro" id="IPR044925">
    <property type="entry name" value="His-Me_finger_sf"/>
</dbReference>
<accession>A0A8J8FD46</accession>
<evidence type="ECO:0000259" key="5">
    <source>
        <dbReference type="Pfam" id="PF18962"/>
    </source>
</evidence>
<evidence type="ECO:0000256" key="1">
    <source>
        <dbReference type="ARBA" id="ARBA00006429"/>
    </source>
</evidence>
<comment type="similarity">
    <text evidence="1">Belongs to the EndA/NucM nuclease family.</text>
</comment>
<dbReference type="GO" id="GO:0016787">
    <property type="term" value="F:hydrolase activity"/>
    <property type="evidence" value="ECO:0007669"/>
    <property type="project" value="UniProtKB-KW"/>
</dbReference>
<evidence type="ECO:0000256" key="4">
    <source>
        <dbReference type="SAM" id="SignalP"/>
    </source>
</evidence>
<sequence length="461" mass="51361">MPKYLLVCFLAIFCLQVTAQIPDGYYSNASNKNCAALKSALKKIITTGYNARAYDELYNQYKISDVKPRETGAGSVTAIWDIYSDVPGGKDPYNYDPTNDRCGNYSKEGDCFNREHTVPQSWFNSETTPGSDYLHIMPTDGFVNGKRGNLQFGEVASASFTSKNGSKMGSSAIAGITGDVFEPIDTYKGDVARAFFYFVTRYQDNIIGWSNNSKAFSKDTFPSINIFYLKMLLQWNAQDPVSQKEIDRNNAAYTYQNNRNPFIDHPEYVGQVWNGSCPGLGTLPVDIIYFTGKLNGNQILLNWKTANAVNLAGFDVEKSYNGTTFFTTAFVNANNSGNYNYTDNIAKETGRRIYYRLKKKDKDDSFTYSEIFSIHIPLNQTFTVAPNPANNVITVSINLPTVTPATIAIYNVQGKLVANYPCNTGNYTLTLSVAQLPAGSYFVKLQTANSMQQVQKLIISR</sequence>